<sequence>MKTNLSCEDSILSPAEKMWHYPETLGILKHYFLQTSWWSCEETLTVTQNSFDSRSQMDEEIFARKTNCTQHTLYVNFLIPVNVSTKLAYNLPGGLNVERMLVLILGKRMKKSINIRKQRLEKLAVSQLKGKT</sequence>
<reference evidence="1" key="2">
    <citation type="submission" date="2015-02" db="UniProtKB">
        <authorList>
            <consortium name="EnsemblMetazoa"/>
        </authorList>
    </citation>
    <scope>IDENTIFICATION</scope>
</reference>
<protein>
    <submittedName>
        <fullName evidence="1">Uncharacterized protein</fullName>
    </submittedName>
</protein>
<reference evidence="2" key="1">
    <citation type="submission" date="2011-05" db="EMBL/GenBank/DDBJ databases">
        <authorList>
            <person name="Richards S.R."/>
            <person name="Qu J."/>
            <person name="Jiang H."/>
            <person name="Jhangiani S.N."/>
            <person name="Agravi P."/>
            <person name="Goodspeed R."/>
            <person name="Gross S."/>
            <person name="Mandapat C."/>
            <person name="Jackson L."/>
            <person name="Mathew T."/>
            <person name="Pu L."/>
            <person name="Thornton R."/>
            <person name="Saada N."/>
            <person name="Wilczek-Boney K.B."/>
            <person name="Lee S."/>
            <person name="Kovar C."/>
            <person name="Wu Y."/>
            <person name="Scherer S.E."/>
            <person name="Worley K.C."/>
            <person name="Muzny D.M."/>
            <person name="Gibbs R."/>
        </authorList>
    </citation>
    <scope>NUCLEOTIDE SEQUENCE</scope>
    <source>
        <strain evidence="2">Brora</strain>
    </source>
</reference>
<accession>T1JG06</accession>
<evidence type="ECO:0000313" key="1">
    <source>
        <dbReference type="EnsemblMetazoa" id="SMAR012774-PA"/>
    </source>
</evidence>
<organism evidence="1 2">
    <name type="scientific">Strigamia maritima</name>
    <name type="common">European centipede</name>
    <name type="synonym">Geophilus maritimus</name>
    <dbReference type="NCBI Taxonomy" id="126957"/>
    <lineage>
        <taxon>Eukaryota</taxon>
        <taxon>Metazoa</taxon>
        <taxon>Ecdysozoa</taxon>
        <taxon>Arthropoda</taxon>
        <taxon>Myriapoda</taxon>
        <taxon>Chilopoda</taxon>
        <taxon>Pleurostigmophora</taxon>
        <taxon>Geophilomorpha</taxon>
        <taxon>Linotaeniidae</taxon>
        <taxon>Strigamia</taxon>
    </lineage>
</organism>
<keyword evidence="2" id="KW-1185">Reference proteome</keyword>
<dbReference type="EMBL" id="JH432192">
    <property type="status" value="NOT_ANNOTATED_CDS"/>
    <property type="molecule type" value="Genomic_DNA"/>
</dbReference>
<name>T1JG06_STRMM</name>
<dbReference type="AlphaFoldDB" id="T1JG06"/>
<proteinExistence type="predicted"/>
<dbReference type="Proteomes" id="UP000014500">
    <property type="component" value="Unassembled WGS sequence"/>
</dbReference>
<evidence type="ECO:0000313" key="2">
    <source>
        <dbReference type="Proteomes" id="UP000014500"/>
    </source>
</evidence>
<dbReference type="EnsemblMetazoa" id="SMAR012774-RA">
    <property type="protein sequence ID" value="SMAR012774-PA"/>
    <property type="gene ID" value="SMAR012774"/>
</dbReference>
<dbReference type="HOGENOM" id="CLU_1919698_0_0_1"/>